<evidence type="ECO:0000313" key="3">
    <source>
        <dbReference type="EMBL" id="KAL0072124.1"/>
    </source>
</evidence>
<evidence type="ECO:0000256" key="1">
    <source>
        <dbReference type="SAM" id="MobiDB-lite"/>
    </source>
</evidence>
<proteinExistence type="predicted"/>
<gene>
    <name evidence="3" type="ORF">AAF712_001047</name>
</gene>
<feature type="domain" description="SEC7" evidence="2">
    <location>
        <begin position="445"/>
        <end position="628"/>
    </location>
</feature>
<dbReference type="InterPro" id="IPR035999">
    <property type="entry name" value="Sec7_dom_sf"/>
</dbReference>
<dbReference type="SUPFAM" id="SSF50729">
    <property type="entry name" value="PH domain-like"/>
    <property type="match status" value="1"/>
</dbReference>
<feature type="compositionally biased region" description="Low complexity" evidence="1">
    <location>
        <begin position="37"/>
        <end position="58"/>
    </location>
</feature>
<feature type="compositionally biased region" description="Basic and acidic residues" evidence="1">
    <location>
        <begin position="247"/>
        <end position="256"/>
    </location>
</feature>
<sequence>MVGFFGSSPKRPPHHNDTARPPPAYKENESSPVLFSETTITRTEVVTTTTQTTTHFFTPPWRKRPGTSTIVSPPTTVPEPGMAVESAPSPRSSSFKVDKALPPTPKTEQAKASYFAPSRQPSTEESVEAIRRPPLLSFPDPSPSRISLKSRPSSSTAALAHAALGLGLPHVLPHASTSSSEINTIAFSSSSEESPVIPTGLESRRSKGRAISAVDQPEQTDSGPRHRKTRGLSLGPGSFLSFGSSEAKGKGKEKESASSSTLSPTKTLVRKSSFWSRKKNSLGGGSSEPSFQAHQAPTPPKELFVPLPTFTPISPFNVDLSSPAADRQSHHTRGLSRSHSDRIGAGSSRQPPRRAENPLVGDPPPKKRRPPRRPATADGPSPSTAKFLPDIPGPLTESPLPTPPLTNIPIMEPPKQGPTSNTSDFLRPRAQTNPPFLHRLSMNIFSSSPAQPVPASPSLPTPPARTSSSKRSMEIPKPQVDEETPQGYLKRLEASVSKSEIAGILASTTDPFHVECLKMYINQFDFKEDPLDVALRRLLMDVGLPRETQQIDRVMEAFASRYHHSHAGLFTSEDHPYILAFSLIMLHTDAFNKSNKRKMTKADYIKNTRLPGVAPEVLDCFYDNIVFAPFIFVEDPVDVNGQRGLVTESTPSRLSIGNVASPSMTGGNGSTILGKGNNKVDPYYLISNNLLSPLRVDVQEFIPLEEPYLYEGTCGPWDERELQRSFAQPNTVEVGPDPSRVNPAMFNLSVAGGPPSPLVGTLGSSSTDRHPVPEAATLKVTKVGILNRKDDVLVGGKKASNRKWRPWAVILTGSQLLLFRDPSWARTLFSEQLSSQTFRPDELLSVKDCIAVFDKSYTKVAYDA</sequence>
<comment type="caution">
    <text evidence="3">The sequence shown here is derived from an EMBL/GenBank/DDBJ whole genome shotgun (WGS) entry which is preliminary data.</text>
</comment>
<name>A0ABR3AFM3_9AGAR</name>
<dbReference type="PANTHER" id="PTHR10663">
    <property type="entry name" value="GUANYL-NUCLEOTIDE EXCHANGE FACTOR"/>
    <property type="match status" value="1"/>
</dbReference>
<feature type="compositionally biased region" description="Low complexity" evidence="1">
    <location>
        <begin position="231"/>
        <end position="246"/>
    </location>
</feature>
<dbReference type="Pfam" id="PF01369">
    <property type="entry name" value="Sec7"/>
    <property type="match status" value="1"/>
</dbReference>
<feature type="compositionally biased region" description="Low complexity" evidence="1">
    <location>
        <begin position="132"/>
        <end position="152"/>
    </location>
</feature>
<dbReference type="PANTHER" id="PTHR10663:SF405">
    <property type="entry name" value="ARF GUANINE NUCLEOTIDE EXCHANGE FACTOR SYT1"/>
    <property type="match status" value="1"/>
</dbReference>
<reference evidence="3 4" key="1">
    <citation type="submission" date="2024-05" db="EMBL/GenBank/DDBJ databases">
        <title>A draft genome resource for the thread blight pathogen Marasmius tenuissimus strain MS-2.</title>
        <authorList>
            <person name="Yulfo-Soto G.E."/>
            <person name="Baruah I.K."/>
            <person name="Amoako-Attah I."/>
            <person name="Bukari Y."/>
            <person name="Meinhardt L.W."/>
            <person name="Bailey B.A."/>
            <person name="Cohen S.P."/>
        </authorList>
    </citation>
    <scope>NUCLEOTIDE SEQUENCE [LARGE SCALE GENOMIC DNA]</scope>
    <source>
        <strain evidence="3 4">MS-2</strain>
    </source>
</reference>
<dbReference type="Gene3D" id="2.30.29.30">
    <property type="entry name" value="Pleckstrin-homology domain (PH domain)/Phosphotyrosine-binding domain (PTB)"/>
    <property type="match status" value="1"/>
</dbReference>
<dbReference type="EMBL" id="JBBXMP010000002">
    <property type="protein sequence ID" value="KAL0072124.1"/>
    <property type="molecule type" value="Genomic_DNA"/>
</dbReference>
<dbReference type="InterPro" id="IPR011993">
    <property type="entry name" value="PH-like_dom_sf"/>
</dbReference>
<dbReference type="Gene3D" id="1.10.1000.11">
    <property type="entry name" value="Arf Nucleotide-binding Site Opener,domain 2"/>
    <property type="match status" value="1"/>
</dbReference>
<feature type="region of interest" description="Disordered" evidence="1">
    <location>
        <begin position="1"/>
        <end position="152"/>
    </location>
</feature>
<feature type="compositionally biased region" description="Pro residues" evidence="1">
    <location>
        <begin position="451"/>
        <end position="463"/>
    </location>
</feature>
<evidence type="ECO:0000313" key="4">
    <source>
        <dbReference type="Proteomes" id="UP001437256"/>
    </source>
</evidence>
<dbReference type="Proteomes" id="UP001437256">
    <property type="component" value="Unassembled WGS sequence"/>
</dbReference>
<feature type="compositionally biased region" description="Polar residues" evidence="1">
    <location>
        <begin position="417"/>
        <end position="433"/>
    </location>
</feature>
<keyword evidence="4" id="KW-1185">Reference proteome</keyword>
<dbReference type="SUPFAM" id="SSF48425">
    <property type="entry name" value="Sec7 domain"/>
    <property type="match status" value="1"/>
</dbReference>
<dbReference type="PROSITE" id="PS50190">
    <property type="entry name" value="SEC7"/>
    <property type="match status" value="1"/>
</dbReference>
<feature type="compositionally biased region" description="Pro residues" evidence="1">
    <location>
        <begin position="400"/>
        <end position="416"/>
    </location>
</feature>
<feature type="region of interest" description="Disordered" evidence="1">
    <location>
        <begin position="186"/>
        <end position="433"/>
    </location>
</feature>
<dbReference type="CDD" id="cd00171">
    <property type="entry name" value="Sec7"/>
    <property type="match status" value="1"/>
</dbReference>
<dbReference type="SMART" id="SM00222">
    <property type="entry name" value="Sec7"/>
    <property type="match status" value="1"/>
</dbReference>
<dbReference type="InterPro" id="IPR000904">
    <property type="entry name" value="Sec7_dom"/>
</dbReference>
<dbReference type="InterPro" id="IPR023394">
    <property type="entry name" value="Sec7_C_sf"/>
</dbReference>
<protein>
    <recommendedName>
        <fullName evidence="2">SEC7 domain-containing protein</fullName>
    </recommendedName>
</protein>
<accession>A0ABR3AFM3</accession>
<evidence type="ECO:0000259" key="2">
    <source>
        <dbReference type="PROSITE" id="PS50190"/>
    </source>
</evidence>
<feature type="region of interest" description="Disordered" evidence="1">
    <location>
        <begin position="447"/>
        <end position="486"/>
    </location>
</feature>
<organism evidence="3 4">
    <name type="scientific">Marasmius tenuissimus</name>
    <dbReference type="NCBI Taxonomy" id="585030"/>
    <lineage>
        <taxon>Eukaryota</taxon>
        <taxon>Fungi</taxon>
        <taxon>Dikarya</taxon>
        <taxon>Basidiomycota</taxon>
        <taxon>Agaricomycotina</taxon>
        <taxon>Agaricomycetes</taxon>
        <taxon>Agaricomycetidae</taxon>
        <taxon>Agaricales</taxon>
        <taxon>Marasmiineae</taxon>
        <taxon>Marasmiaceae</taxon>
        <taxon>Marasmius</taxon>
    </lineage>
</organism>